<dbReference type="PANTHER" id="PTHR43581">
    <property type="entry name" value="ATP/GTP PHOSPHATASE"/>
    <property type="match status" value="1"/>
</dbReference>
<reference evidence="2 3" key="1">
    <citation type="submission" date="2020-04" db="EMBL/GenBank/DDBJ databases">
        <title>Molecular characterization of pseudomonads from Agaricus bisporus reveal novel blotch 2 pathogens in Western Europe.</title>
        <authorList>
            <person name="Taparia T."/>
            <person name="Krijger M."/>
            <person name="Haynes E."/>
            <person name="Elpinstone J.G."/>
            <person name="Noble R."/>
            <person name="Van Der Wolf J."/>
        </authorList>
    </citation>
    <scope>NUCLEOTIDE SEQUENCE [LARGE SCALE GENOMIC DNA]</scope>
    <source>
        <strain evidence="2 3">IPO3738</strain>
    </source>
</reference>
<gene>
    <name evidence="2" type="ORF">HX845_02125</name>
</gene>
<feature type="domain" description="Endonuclease GajA/Old nuclease/RecF-like AAA" evidence="1">
    <location>
        <begin position="2"/>
        <end position="409"/>
    </location>
</feature>
<dbReference type="RefSeq" id="WP_017127884.1">
    <property type="nucleotide sequence ID" value="NZ_JACAQE010000001.1"/>
</dbReference>
<evidence type="ECO:0000313" key="3">
    <source>
        <dbReference type="Proteomes" id="UP000517547"/>
    </source>
</evidence>
<dbReference type="Proteomes" id="UP000517547">
    <property type="component" value="Unassembled WGS sequence"/>
</dbReference>
<accession>A0A7Y7XW18</accession>
<evidence type="ECO:0000313" key="2">
    <source>
        <dbReference type="EMBL" id="NWC12428.1"/>
    </source>
</evidence>
<dbReference type="InterPro" id="IPR041685">
    <property type="entry name" value="AAA_GajA/Old/RecF-like"/>
</dbReference>
<dbReference type="Gene3D" id="3.40.50.300">
    <property type="entry name" value="P-loop containing nucleotide triphosphate hydrolases"/>
    <property type="match status" value="1"/>
</dbReference>
<sequence>MRVKIEDFGPVSSFEFDSDKIFQLIVGDNNIGKSYVLSAYYFVVKSLLDLTSLPFRYYRFAEFMETQKDSASERADAEVDKFLKARSGSKDVDITHFYKECVKGVIGQSFLTVFSEYVDGSYREVGSVVNKMSGAARAKITVSIPKLQFTLSGDVGAFVVSDVDLDFKVVYRESKQNRDPIYQNNTFVIYKTAGVKEHANKIRLIAVRETLTKMLGGLNGFKDINYLPASRSGLYQALSAFGQIIAELSKSRSFLSSRIELPAIPRQLSDYFIKLTSISDVSTSTSELSSIADKIESSVLRGKIEYDFEEKRLYYKPEGTDLRLDLSATSSMVSEIGPIVVYIRHILGVIHAGSKGARKARDTAFKTVLVIEEPEAHLHPDNQLKMTELYAELAKYGVHVVMTSHSNYVFNKVSNLIVGGKLLPDQVKCDLFEITEQGSVGRVQEIDEYGIDDNNFVDASESLLTEKLELLGAKSK</sequence>
<comment type="caution">
    <text evidence="2">The sequence shown here is derived from an EMBL/GenBank/DDBJ whole genome shotgun (WGS) entry which is preliminary data.</text>
</comment>
<dbReference type="EMBL" id="JACAQE010000001">
    <property type="protein sequence ID" value="NWC12428.1"/>
    <property type="molecule type" value="Genomic_DNA"/>
</dbReference>
<dbReference type="InterPro" id="IPR051396">
    <property type="entry name" value="Bact_Antivir_Def_Nuclease"/>
</dbReference>
<protein>
    <submittedName>
        <fullName evidence="2">AAA family ATPase</fullName>
    </submittedName>
</protein>
<proteinExistence type="predicted"/>
<dbReference type="AlphaFoldDB" id="A0A7Y7XW18"/>
<dbReference type="InterPro" id="IPR027417">
    <property type="entry name" value="P-loop_NTPase"/>
</dbReference>
<evidence type="ECO:0000259" key="1">
    <source>
        <dbReference type="Pfam" id="PF13175"/>
    </source>
</evidence>
<dbReference type="Pfam" id="PF13175">
    <property type="entry name" value="AAA_15"/>
    <property type="match status" value="1"/>
</dbReference>
<dbReference type="SUPFAM" id="SSF52540">
    <property type="entry name" value="P-loop containing nucleoside triphosphate hydrolases"/>
    <property type="match status" value="1"/>
</dbReference>
<dbReference type="PANTHER" id="PTHR43581:SF2">
    <property type="entry name" value="EXCINUCLEASE ATPASE SUBUNIT"/>
    <property type="match status" value="1"/>
</dbReference>
<name>A0A7Y7XW18_9PSED</name>
<organism evidence="2 3">
    <name type="scientific">Pseudomonas gingeri</name>
    <dbReference type="NCBI Taxonomy" id="117681"/>
    <lineage>
        <taxon>Bacteria</taxon>
        <taxon>Pseudomonadati</taxon>
        <taxon>Pseudomonadota</taxon>
        <taxon>Gammaproteobacteria</taxon>
        <taxon>Pseudomonadales</taxon>
        <taxon>Pseudomonadaceae</taxon>
        <taxon>Pseudomonas</taxon>
    </lineage>
</organism>